<proteinExistence type="inferred from homology"/>
<keyword evidence="10" id="KW-0966">Cell projection</keyword>
<dbReference type="Pfam" id="PF00691">
    <property type="entry name" value="OmpA"/>
    <property type="match status" value="1"/>
</dbReference>
<accession>A0ABV7M840</accession>
<comment type="similarity">
    <text evidence="2">Belongs to the MotB family.</text>
</comment>
<reference evidence="11" key="1">
    <citation type="journal article" date="2019" name="Int. J. Syst. Evol. Microbiol.">
        <title>The Global Catalogue of Microorganisms (GCM) 10K type strain sequencing project: providing services to taxonomists for standard genome sequencing and annotation.</title>
        <authorList>
            <consortium name="The Broad Institute Genomics Platform"/>
            <consortium name="The Broad Institute Genome Sequencing Center for Infectious Disease"/>
            <person name="Wu L."/>
            <person name="Ma J."/>
        </authorList>
    </citation>
    <scope>NUCLEOTIDE SEQUENCE [LARGE SCALE GENOMIC DNA]</scope>
    <source>
        <strain evidence="11">KCTC 22245</strain>
    </source>
</reference>
<dbReference type="EMBL" id="JBHRVA010000002">
    <property type="protein sequence ID" value="MFC3301614.1"/>
    <property type="molecule type" value="Genomic_DNA"/>
</dbReference>
<comment type="caution">
    <text evidence="10">The sequence shown here is derived from an EMBL/GenBank/DDBJ whole genome shotgun (WGS) entry which is preliminary data.</text>
</comment>
<evidence type="ECO:0000256" key="6">
    <source>
        <dbReference type="ARBA" id="ARBA00023136"/>
    </source>
</evidence>
<dbReference type="InterPro" id="IPR050330">
    <property type="entry name" value="Bact_OuterMem_StrucFunc"/>
</dbReference>
<gene>
    <name evidence="10" type="ORF">ACFONP_02560</name>
</gene>
<sequence>MADGPVIIRRKRVFAAEGHHGGAWKVAYADFVTAMMAFFMLMWLLNATTEEQRKGLADFFDPSIPISAVSGGGTDLLQGDSVFSSDTLASDNHGGLGETMEFEGELFQALSLSLKEAVESETVRLTRSSEGIVIDLLDTSEEPVFPVGKAVTTRRLDEVISRVAPMLATSDRMIKIVGHTDALRFADGDYSNWELSADRANAARRLAIKKGVPERAFYEVAGQADRLPISDDVAAPQNRRISIILLNPESIPLNAH</sequence>
<dbReference type="InterPro" id="IPR006665">
    <property type="entry name" value="OmpA-like"/>
</dbReference>
<evidence type="ECO:0000256" key="2">
    <source>
        <dbReference type="ARBA" id="ARBA00008914"/>
    </source>
</evidence>
<evidence type="ECO:0000256" key="7">
    <source>
        <dbReference type="PROSITE-ProRule" id="PRU00473"/>
    </source>
</evidence>
<evidence type="ECO:0000259" key="9">
    <source>
        <dbReference type="PROSITE" id="PS51123"/>
    </source>
</evidence>
<dbReference type="InterPro" id="IPR036737">
    <property type="entry name" value="OmpA-like_sf"/>
</dbReference>
<keyword evidence="5 8" id="KW-1133">Transmembrane helix</keyword>
<dbReference type="InterPro" id="IPR025713">
    <property type="entry name" value="MotB-like_N_dom"/>
</dbReference>
<dbReference type="PANTHER" id="PTHR30329:SF21">
    <property type="entry name" value="LIPOPROTEIN YIAD-RELATED"/>
    <property type="match status" value="1"/>
</dbReference>
<evidence type="ECO:0000256" key="8">
    <source>
        <dbReference type="SAM" id="Phobius"/>
    </source>
</evidence>
<evidence type="ECO:0000256" key="5">
    <source>
        <dbReference type="ARBA" id="ARBA00022989"/>
    </source>
</evidence>
<dbReference type="PROSITE" id="PS51123">
    <property type="entry name" value="OMPA_2"/>
    <property type="match status" value="1"/>
</dbReference>
<evidence type="ECO:0000313" key="10">
    <source>
        <dbReference type="EMBL" id="MFC3301614.1"/>
    </source>
</evidence>
<feature type="domain" description="OmpA-like" evidence="9">
    <location>
        <begin position="132"/>
        <end position="249"/>
    </location>
</feature>
<name>A0ABV7M840_9PROT</name>
<keyword evidence="4 8" id="KW-0812">Transmembrane</keyword>
<evidence type="ECO:0000256" key="1">
    <source>
        <dbReference type="ARBA" id="ARBA00004162"/>
    </source>
</evidence>
<keyword evidence="10" id="KW-0969">Cilium</keyword>
<keyword evidence="3" id="KW-1003">Cell membrane</keyword>
<dbReference type="Gene3D" id="3.30.1330.60">
    <property type="entry name" value="OmpA-like domain"/>
    <property type="match status" value="1"/>
</dbReference>
<evidence type="ECO:0000256" key="4">
    <source>
        <dbReference type="ARBA" id="ARBA00022692"/>
    </source>
</evidence>
<dbReference type="PANTHER" id="PTHR30329">
    <property type="entry name" value="STATOR ELEMENT OF FLAGELLAR MOTOR COMPLEX"/>
    <property type="match status" value="1"/>
</dbReference>
<dbReference type="Proteomes" id="UP001595607">
    <property type="component" value="Unassembled WGS sequence"/>
</dbReference>
<feature type="transmembrane region" description="Helical" evidence="8">
    <location>
        <begin position="26"/>
        <end position="45"/>
    </location>
</feature>
<keyword evidence="10" id="KW-0282">Flagellum</keyword>
<evidence type="ECO:0000256" key="3">
    <source>
        <dbReference type="ARBA" id="ARBA00022475"/>
    </source>
</evidence>
<organism evidence="10 11">
    <name type="scientific">Parvularcula lutaonensis</name>
    <dbReference type="NCBI Taxonomy" id="491923"/>
    <lineage>
        <taxon>Bacteria</taxon>
        <taxon>Pseudomonadati</taxon>
        <taxon>Pseudomonadota</taxon>
        <taxon>Alphaproteobacteria</taxon>
        <taxon>Parvularculales</taxon>
        <taxon>Parvularculaceae</taxon>
        <taxon>Parvularcula</taxon>
    </lineage>
</organism>
<comment type="subcellular location">
    <subcellularLocation>
        <location evidence="1">Cell membrane</location>
        <topology evidence="1">Single-pass membrane protein</topology>
    </subcellularLocation>
</comment>
<dbReference type="Pfam" id="PF13677">
    <property type="entry name" value="MotB_plug"/>
    <property type="match status" value="1"/>
</dbReference>
<evidence type="ECO:0000313" key="11">
    <source>
        <dbReference type="Proteomes" id="UP001595607"/>
    </source>
</evidence>
<dbReference type="RefSeq" id="WP_189572933.1">
    <property type="nucleotide sequence ID" value="NZ_BMXU01000001.1"/>
</dbReference>
<dbReference type="CDD" id="cd07185">
    <property type="entry name" value="OmpA_C-like"/>
    <property type="match status" value="1"/>
</dbReference>
<keyword evidence="6 7" id="KW-0472">Membrane</keyword>
<dbReference type="SUPFAM" id="SSF103088">
    <property type="entry name" value="OmpA-like"/>
    <property type="match status" value="1"/>
</dbReference>
<protein>
    <submittedName>
        <fullName evidence="10">Flagellar motor protein MotB</fullName>
    </submittedName>
</protein>
<keyword evidence="11" id="KW-1185">Reference proteome</keyword>